<dbReference type="GO" id="GO:0008967">
    <property type="term" value="F:phosphoglycolate phosphatase activity"/>
    <property type="evidence" value="ECO:0007669"/>
    <property type="project" value="TreeGrafter"/>
</dbReference>
<dbReference type="AlphaFoldDB" id="A0A3C1KJ36"/>
<dbReference type="PANTHER" id="PTHR43434">
    <property type="entry name" value="PHOSPHOGLYCOLATE PHOSPHATASE"/>
    <property type="match status" value="1"/>
</dbReference>
<dbReference type="STRING" id="1121937.GCA_000423125_03496"/>
<dbReference type="InterPro" id="IPR023198">
    <property type="entry name" value="PGP-like_dom2"/>
</dbReference>
<dbReference type="GO" id="GO:0005829">
    <property type="term" value="C:cytosol"/>
    <property type="evidence" value="ECO:0007669"/>
    <property type="project" value="TreeGrafter"/>
</dbReference>
<gene>
    <name evidence="1" type="ORF">DCP75_02595</name>
</gene>
<dbReference type="Gene3D" id="1.10.150.240">
    <property type="entry name" value="Putative phosphatase, domain 2"/>
    <property type="match status" value="1"/>
</dbReference>
<dbReference type="SFLD" id="SFLDG01129">
    <property type="entry name" value="C1.5:_HAD__Beta-PGM__Phosphata"/>
    <property type="match status" value="1"/>
</dbReference>
<sequence>MIVIFDWDGTLCDSVEQIVQAMQAAAEACDLPVPEAAAVRHIIGLSLVTAMPLLFPGSTAAQQEAMQVAYASSYQALDPGPARLHEGALETLEWLRSAGFELAVATGKSRRGLDRVLKGLGMETYFQSTRCADETRSKPHPMMLEEILAARGKTVHNALMVGDSAYDLDMAQRIGMASVGVTFGVHSREQLAHHHPVALIDRLEALRSVPQLAAQASTG</sequence>
<dbReference type="NCBIfam" id="TIGR01549">
    <property type="entry name" value="HAD-SF-IA-v1"/>
    <property type="match status" value="1"/>
</dbReference>
<comment type="caution">
    <text evidence="1">The sequence shown here is derived from an EMBL/GenBank/DDBJ whole genome shotgun (WGS) entry which is preliminary data.</text>
</comment>
<dbReference type="InterPro" id="IPR023214">
    <property type="entry name" value="HAD_sf"/>
</dbReference>
<keyword evidence="1" id="KW-0378">Hydrolase</keyword>
<dbReference type="PANTHER" id="PTHR43434:SF24">
    <property type="entry name" value="HYDROLASE-RELATED"/>
    <property type="match status" value="1"/>
</dbReference>
<dbReference type="Proteomes" id="UP000259273">
    <property type="component" value="Unassembled WGS sequence"/>
</dbReference>
<dbReference type="SUPFAM" id="SSF56784">
    <property type="entry name" value="HAD-like"/>
    <property type="match status" value="1"/>
</dbReference>
<dbReference type="SFLD" id="SFLDS00003">
    <property type="entry name" value="Haloacid_Dehalogenase"/>
    <property type="match status" value="1"/>
</dbReference>
<accession>A0A3C1KJ36</accession>
<name>A0A3C1KJ36_9GAMM</name>
<evidence type="ECO:0000313" key="1">
    <source>
        <dbReference type="EMBL" id="HAN26611.1"/>
    </source>
</evidence>
<dbReference type="GO" id="GO:0006281">
    <property type="term" value="P:DNA repair"/>
    <property type="evidence" value="ECO:0007669"/>
    <property type="project" value="TreeGrafter"/>
</dbReference>
<dbReference type="SFLD" id="SFLDG01135">
    <property type="entry name" value="C1.5.6:_HAD__Beta-PGM__Phospha"/>
    <property type="match status" value="1"/>
</dbReference>
<dbReference type="InterPro" id="IPR006439">
    <property type="entry name" value="HAD-SF_hydro_IA"/>
</dbReference>
<protein>
    <submittedName>
        <fullName evidence="1">HAD family hydrolase</fullName>
    </submittedName>
</protein>
<reference evidence="1 2" key="1">
    <citation type="journal article" date="2018" name="Nat. Biotechnol.">
        <title>A standardized bacterial taxonomy based on genome phylogeny substantially revises the tree of life.</title>
        <authorList>
            <person name="Parks D.H."/>
            <person name="Chuvochina M."/>
            <person name="Waite D.W."/>
            <person name="Rinke C."/>
            <person name="Skarshewski A."/>
            <person name="Chaumeil P.A."/>
            <person name="Hugenholtz P."/>
        </authorList>
    </citation>
    <scope>NUCLEOTIDE SEQUENCE [LARGE SCALE GENOMIC DNA]</scope>
    <source>
        <strain evidence="1">UBA9158</strain>
    </source>
</reference>
<dbReference type="NCBIfam" id="TIGR01509">
    <property type="entry name" value="HAD-SF-IA-v3"/>
    <property type="match status" value="1"/>
</dbReference>
<evidence type="ECO:0000313" key="2">
    <source>
        <dbReference type="Proteomes" id="UP000259273"/>
    </source>
</evidence>
<dbReference type="Pfam" id="PF13419">
    <property type="entry name" value="HAD_2"/>
    <property type="match status" value="1"/>
</dbReference>
<dbReference type="Gene3D" id="3.40.50.1000">
    <property type="entry name" value="HAD superfamily/HAD-like"/>
    <property type="match status" value="1"/>
</dbReference>
<dbReference type="InterPro" id="IPR036412">
    <property type="entry name" value="HAD-like_sf"/>
</dbReference>
<dbReference type="EMBL" id="DMND01000046">
    <property type="protein sequence ID" value="HAN26611.1"/>
    <property type="molecule type" value="Genomic_DNA"/>
</dbReference>
<dbReference type="InterPro" id="IPR050155">
    <property type="entry name" value="HAD-like_hydrolase_sf"/>
</dbReference>
<proteinExistence type="predicted"/>
<organism evidence="1 2">
    <name type="scientific">Haliea salexigens</name>
    <dbReference type="NCBI Taxonomy" id="287487"/>
    <lineage>
        <taxon>Bacteria</taxon>
        <taxon>Pseudomonadati</taxon>
        <taxon>Pseudomonadota</taxon>
        <taxon>Gammaproteobacteria</taxon>
        <taxon>Cellvibrionales</taxon>
        <taxon>Halieaceae</taxon>
        <taxon>Haliea</taxon>
    </lineage>
</organism>
<dbReference type="InterPro" id="IPR041492">
    <property type="entry name" value="HAD_2"/>
</dbReference>